<dbReference type="InterPro" id="IPR022664">
    <property type="entry name" value="DapB_N_CS"/>
</dbReference>
<feature type="binding site" evidence="13">
    <location>
        <begin position="176"/>
        <end position="177"/>
    </location>
    <ligand>
        <name>(S)-2,3,4,5-tetrahydrodipicolinate</name>
        <dbReference type="ChEBI" id="CHEBI:16845"/>
    </ligand>
</feature>
<evidence type="ECO:0000256" key="5">
    <source>
        <dbReference type="ARBA" id="ARBA00022915"/>
    </source>
</evidence>
<dbReference type="GO" id="GO:0019877">
    <property type="term" value="P:diaminopimelate biosynthetic process"/>
    <property type="evidence" value="ECO:0007669"/>
    <property type="project" value="UniProtKB-UniRule"/>
</dbReference>
<name>A0A520X8W4_9DELT</name>
<evidence type="ECO:0000256" key="12">
    <source>
        <dbReference type="ARBA" id="ARBA00049396"/>
    </source>
</evidence>
<comment type="catalytic activity">
    <reaction evidence="11 13">
        <text>(S)-2,3,4,5-tetrahydrodipicolinate + NADP(+) + H2O = (2S,4S)-4-hydroxy-2,3,4,5-tetrahydrodipicolinate + NADPH + H(+)</text>
        <dbReference type="Rhea" id="RHEA:35331"/>
        <dbReference type="ChEBI" id="CHEBI:15377"/>
        <dbReference type="ChEBI" id="CHEBI:15378"/>
        <dbReference type="ChEBI" id="CHEBI:16845"/>
        <dbReference type="ChEBI" id="CHEBI:57783"/>
        <dbReference type="ChEBI" id="CHEBI:58349"/>
        <dbReference type="ChEBI" id="CHEBI:67139"/>
        <dbReference type="EC" id="1.17.1.8"/>
    </reaction>
</comment>
<evidence type="ECO:0000256" key="11">
    <source>
        <dbReference type="ARBA" id="ARBA00049080"/>
    </source>
</evidence>
<comment type="subunit">
    <text evidence="13">Homotetramer.</text>
</comment>
<evidence type="ECO:0000313" key="16">
    <source>
        <dbReference type="EMBL" id="RZV37629.1"/>
    </source>
</evidence>
<dbReference type="UniPathway" id="UPA00034">
    <property type="reaction ID" value="UER00018"/>
</dbReference>
<feature type="binding site" evidence="13">
    <location>
        <begin position="133"/>
        <end position="136"/>
    </location>
    <ligand>
        <name>NAD(+)</name>
        <dbReference type="ChEBI" id="CHEBI:57540"/>
    </ligand>
</feature>
<feature type="active site" description="Proton donor" evidence="13">
    <location>
        <position position="170"/>
    </location>
</feature>
<comment type="function">
    <text evidence="13">Catalyzes the conversion of 4-hydroxy-tetrahydrodipicolinate (HTPA) to tetrahydrodipicolinate.</text>
</comment>
<evidence type="ECO:0000256" key="3">
    <source>
        <dbReference type="ARBA" id="ARBA00022605"/>
    </source>
</evidence>
<reference evidence="16 17" key="1">
    <citation type="submission" date="2019-01" db="EMBL/GenBank/DDBJ databases">
        <title>Insights into ecological role of a new deltaproteobacterial order Candidatus Sinidesulfobacterales (Sva0485) by metagenomics and metatranscriptomics.</title>
        <authorList>
            <person name="Tan S."/>
            <person name="Liu J."/>
            <person name="Fang Y."/>
            <person name="Hedlund B."/>
            <person name="Lian Z.-H."/>
            <person name="Huang L.-Y."/>
            <person name="Li J.-T."/>
            <person name="Huang L.-N."/>
            <person name="Li W.-J."/>
            <person name="Jiang H.-C."/>
            <person name="Dong H.-L."/>
            <person name="Shu W.-S."/>
        </authorList>
    </citation>
    <scope>NUCLEOTIDE SEQUENCE [LARGE SCALE GENOMIC DNA]</scope>
    <source>
        <strain evidence="16">AP4</strain>
    </source>
</reference>
<dbReference type="AlphaFoldDB" id="A0A520X8W4"/>
<dbReference type="HAMAP" id="MF_00102">
    <property type="entry name" value="DapB"/>
    <property type="match status" value="1"/>
</dbReference>
<keyword evidence="4 13" id="KW-0521">NADP</keyword>
<dbReference type="GO" id="GO:0051287">
    <property type="term" value="F:NAD binding"/>
    <property type="evidence" value="ECO:0007669"/>
    <property type="project" value="UniProtKB-UniRule"/>
</dbReference>
<gene>
    <name evidence="13" type="primary">dapB</name>
    <name evidence="16" type="ORF">EVJ48_08540</name>
</gene>
<feature type="binding site" evidence="13">
    <location>
        <begin position="10"/>
        <end position="15"/>
    </location>
    <ligand>
        <name>NAD(+)</name>
        <dbReference type="ChEBI" id="CHEBI:57540"/>
    </ligand>
</feature>
<dbReference type="PANTHER" id="PTHR20836:SF0">
    <property type="entry name" value="4-HYDROXY-TETRAHYDRODIPICOLINATE REDUCTASE 1, CHLOROPLASTIC-RELATED"/>
    <property type="match status" value="1"/>
</dbReference>
<dbReference type="Gene3D" id="3.30.360.10">
    <property type="entry name" value="Dihydrodipicolinate Reductase, domain 2"/>
    <property type="match status" value="1"/>
</dbReference>
<evidence type="ECO:0000259" key="15">
    <source>
        <dbReference type="Pfam" id="PF05173"/>
    </source>
</evidence>
<keyword evidence="6 13" id="KW-0560">Oxidoreductase</keyword>
<proteinExistence type="inferred from homology"/>
<dbReference type="GO" id="GO:0005829">
    <property type="term" value="C:cytosol"/>
    <property type="evidence" value="ECO:0007669"/>
    <property type="project" value="TreeGrafter"/>
</dbReference>
<accession>A0A520X8W4</accession>
<evidence type="ECO:0000256" key="6">
    <source>
        <dbReference type="ARBA" id="ARBA00023002"/>
    </source>
</evidence>
<dbReference type="InterPro" id="IPR022663">
    <property type="entry name" value="DapB_C"/>
</dbReference>
<feature type="domain" description="Dihydrodipicolinate reductase C-terminal" evidence="15">
    <location>
        <begin position="139"/>
        <end position="275"/>
    </location>
</feature>
<protein>
    <recommendedName>
        <fullName evidence="10 13">4-hydroxy-tetrahydrodipicolinate reductase</fullName>
        <shortName evidence="13">HTPA reductase</shortName>
        <ecNumber evidence="10 13">1.17.1.8</ecNumber>
    </recommendedName>
</protein>
<comment type="subcellular location">
    <subcellularLocation>
        <location evidence="13">Cytoplasm</location>
    </subcellularLocation>
</comment>
<dbReference type="InterPro" id="IPR036291">
    <property type="entry name" value="NAD(P)-bd_dom_sf"/>
</dbReference>
<feature type="binding site" evidence="13">
    <location>
        <position position="167"/>
    </location>
    <ligand>
        <name>(S)-2,3,4,5-tetrahydrodipicolinate</name>
        <dbReference type="ChEBI" id="CHEBI:16845"/>
    </ligand>
</feature>
<dbReference type="PROSITE" id="PS01298">
    <property type="entry name" value="DAPB"/>
    <property type="match status" value="1"/>
</dbReference>
<evidence type="ECO:0000256" key="13">
    <source>
        <dbReference type="HAMAP-Rule" id="MF_00102"/>
    </source>
</evidence>
<dbReference type="Gene3D" id="3.40.50.720">
    <property type="entry name" value="NAD(P)-binding Rossmann-like Domain"/>
    <property type="match status" value="1"/>
</dbReference>
<dbReference type="GO" id="GO:0050661">
    <property type="term" value="F:NADP binding"/>
    <property type="evidence" value="ECO:0007669"/>
    <property type="project" value="UniProtKB-UniRule"/>
</dbReference>
<keyword evidence="8 13" id="KW-0457">Lysine biosynthesis</keyword>
<evidence type="ECO:0000256" key="7">
    <source>
        <dbReference type="ARBA" id="ARBA00023027"/>
    </source>
</evidence>
<evidence type="ECO:0000256" key="10">
    <source>
        <dbReference type="ARBA" id="ARBA00038983"/>
    </source>
</evidence>
<feature type="binding site" evidence="13">
    <location>
        <begin position="109"/>
        <end position="111"/>
    </location>
    <ligand>
        <name>NAD(+)</name>
        <dbReference type="ChEBI" id="CHEBI:57540"/>
    </ligand>
</feature>
<comment type="similarity">
    <text evidence="1 13">Belongs to the DapB family.</text>
</comment>
<dbReference type="EMBL" id="SHMQ01000033">
    <property type="protein sequence ID" value="RZV37629.1"/>
    <property type="molecule type" value="Genomic_DNA"/>
</dbReference>
<feature type="active site" description="Proton donor/acceptor" evidence="13">
    <location>
        <position position="166"/>
    </location>
</feature>
<dbReference type="PIRSF" id="PIRSF000161">
    <property type="entry name" value="DHPR"/>
    <property type="match status" value="1"/>
</dbReference>
<evidence type="ECO:0000256" key="1">
    <source>
        <dbReference type="ARBA" id="ARBA00006642"/>
    </source>
</evidence>
<comment type="caution">
    <text evidence="13">Lacks conserved residue(s) required for the propagation of feature annotation.</text>
</comment>
<evidence type="ECO:0000313" key="17">
    <source>
        <dbReference type="Proteomes" id="UP000322454"/>
    </source>
</evidence>
<feature type="domain" description="Dihydrodipicolinate reductase N-terminal" evidence="14">
    <location>
        <begin position="6"/>
        <end position="136"/>
    </location>
</feature>
<keyword evidence="3 13" id="KW-0028">Amino-acid biosynthesis</keyword>
<dbReference type="GO" id="GO:0016726">
    <property type="term" value="F:oxidoreductase activity, acting on CH or CH2 groups, NAD or NADP as acceptor"/>
    <property type="evidence" value="ECO:0007669"/>
    <property type="project" value="UniProtKB-UniRule"/>
</dbReference>
<evidence type="ECO:0000256" key="9">
    <source>
        <dbReference type="ARBA" id="ARBA00037922"/>
    </source>
</evidence>
<dbReference type="CDD" id="cd02274">
    <property type="entry name" value="DHDPR_N"/>
    <property type="match status" value="1"/>
</dbReference>
<keyword evidence="2 13" id="KW-0963">Cytoplasm</keyword>
<dbReference type="Pfam" id="PF01113">
    <property type="entry name" value="DapB_N"/>
    <property type="match status" value="1"/>
</dbReference>
<dbReference type="SUPFAM" id="SSF51735">
    <property type="entry name" value="NAD(P)-binding Rossmann-fold domains"/>
    <property type="match status" value="1"/>
</dbReference>
<evidence type="ECO:0000256" key="8">
    <source>
        <dbReference type="ARBA" id="ARBA00023154"/>
    </source>
</evidence>
<comment type="catalytic activity">
    <reaction evidence="12 13">
        <text>(S)-2,3,4,5-tetrahydrodipicolinate + NAD(+) + H2O = (2S,4S)-4-hydroxy-2,3,4,5-tetrahydrodipicolinate + NADH + H(+)</text>
        <dbReference type="Rhea" id="RHEA:35323"/>
        <dbReference type="ChEBI" id="CHEBI:15377"/>
        <dbReference type="ChEBI" id="CHEBI:15378"/>
        <dbReference type="ChEBI" id="CHEBI:16845"/>
        <dbReference type="ChEBI" id="CHEBI:57540"/>
        <dbReference type="ChEBI" id="CHEBI:57945"/>
        <dbReference type="ChEBI" id="CHEBI:67139"/>
        <dbReference type="EC" id="1.17.1.8"/>
    </reaction>
</comment>
<comment type="caution">
    <text evidence="16">The sequence shown here is derived from an EMBL/GenBank/DDBJ whole genome shotgun (WGS) entry which is preliminary data.</text>
</comment>
<comment type="pathway">
    <text evidence="9 13">Amino-acid biosynthesis; L-lysine biosynthesis via DAP pathway; (S)-tetrahydrodipicolinate from L-aspartate: step 4/4.</text>
</comment>
<dbReference type="Pfam" id="PF05173">
    <property type="entry name" value="DapB_C"/>
    <property type="match status" value="1"/>
</dbReference>
<keyword evidence="7 13" id="KW-0520">NAD</keyword>
<dbReference type="PANTHER" id="PTHR20836">
    <property type="entry name" value="DIHYDRODIPICOLINATE REDUCTASE"/>
    <property type="match status" value="1"/>
</dbReference>
<comment type="caution">
    <text evidence="13">Was originally thought to be a dihydrodipicolinate reductase (DHDPR), catalyzing the conversion of dihydrodipicolinate to tetrahydrodipicolinate. However, it was shown in E.coli that the substrate of the enzymatic reaction is not dihydrodipicolinate (DHDP) but in fact (2S,4S)-4-hydroxy-2,3,4,5-tetrahydrodipicolinic acid (HTPA), the product released by the DapA-catalyzed reaction.</text>
</comment>
<dbReference type="GO" id="GO:0009089">
    <property type="term" value="P:lysine biosynthetic process via diaminopimelate"/>
    <property type="evidence" value="ECO:0007669"/>
    <property type="project" value="UniProtKB-UniRule"/>
</dbReference>
<dbReference type="SUPFAM" id="SSF55347">
    <property type="entry name" value="Glyceraldehyde-3-phosphate dehydrogenase-like, C-terminal domain"/>
    <property type="match status" value="1"/>
</dbReference>
<dbReference type="Proteomes" id="UP000322454">
    <property type="component" value="Unassembled WGS sequence"/>
</dbReference>
<dbReference type="InterPro" id="IPR023940">
    <property type="entry name" value="DHDPR_bac"/>
</dbReference>
<dbReference type="GO" id="GO:0008839">
    <property type="term" value="F:4-hydroxy-tetrahydrodipicolinate reductase"/>
    <property type="evidence" value="ECO:0007669"/>
    <property type="project" value="UniProtKB-UniRule"/>
</dbReference>
<keyword evidence="5 13" id="KW-0220">Diaminopimelate biosynthesis</keyword>
<dbReference type="FunFam" id="3.30.360.10:FF:000004">
    <property type="entry name" value="4-hydroxy-tetrahydrodipicolinate reductase"/>
    <property type="match status" value="1"/>
</dbReference>
<sequence>MEKKGILVCGSKGRMGNAITSVLSDYPDLLFIGGIDSNYAEDETTVSPLKDLTELEINKVSAGKFLTLKEALHLTAAIKKKVVIDFTSKSASLIHAEEAALYNVPIVIGSTGFSENDLKTVEDYGKRIPIVLSGNMSLGINILMNIVYDASKYLGINYDCEIIEMHHKKKKDAPSGTAKMLAESIAKQRHIDLAEKAVYGRCGDVGERKKDEIGIFSVRAGDIIGEHKVIFAGNEEIIEITHKAVSRNNFARGAIKAAVWLSDKNKGFYDMRDVLGLNKYE</sequence>
<dbReference type="NCBIfam" id="TIGR00036">
    <property type="entry name" value="dapB"/>
    <property type="match status" value="1"/>
</dbReference>
<dbReference type="EC" id="1.17.1.8" evidence="10 13"/>
<evidence type="ECO:0000256" key="4">
    <source>
        <dbReference type="ARBA" id="ARBA00022857"/>
    </source>
</evidence>
<evidence type="ECO:0000259" key="14">
    <source>
        <dbReference type="Pfam" id="PF01113"/>
    </source>
</evidence>
<evidence type="ECO:0000256" key="2">
    <source>
        <dbReference type="ARBA" id="ARBA00022490"/>
    </source>
</evidence>
<organism evidence="16 17">
    <name type="scientific">Candidatus Acidulodesulfobacterium acidiphilum</name>
    <dbReference type="NCBI Taxonomy" id="2597224"/>
    <lineage>
        <taxon>Bacteria</taxon>
        <taxon>Deltaproteobacteria</taxon>
        <taxon>Candidatus Acidulodesulfobacterales</taxon>
        <taxon>Candidatus Acidulodesulfobacterium</taxon>
    </lineage>
</organism>
<dbReference type="InterPro" id="IPR000846">
    <property type="entry name" value="DapB_N"/>
</dbReference>